<dbReference type="Proteomes" id="UP000008694">
    <property type="component" value="Unassembled WGS sequence"/>
</dbReference>
<keyword evidence="1" id="KW-0472">Membrane</keyword>
<keyword evidence="1" id="KW-1133">Transmembrane helix</keyword>
<dbReference type="AlphaFoldDB" id="D7M659"/>
<name>D7M659_ARALL</name>
<keyword evidence="1" id="KW-0812">Transmembrane</keyword>
<evidence type="ECO:0000313" key="2">
    <source>
        <dbReference type="EMBL" id="EFH50639.1"/>
    </source>
</evidence>
<dbReference type="EMBL" id="GL348718">
    <property type="protein sequence ID" value="EFH50639.1"/>
    <property type="molecule type" value="Genomic_DNA"/>
</dbReference>
<proteinExistence type="predicted"/>
<gene>
    <name evidence="2" type="ORF">ARALYDRAFT_910854</name>
</gene>
<keyword evidence="3" id="KW-1185">Reference proteome</keyword>
<protein>
    <submittedName>
        <fullName evidence="2">Uncharacterized protein</fullName>
    </submittedName>
</protein>
<feature type="transmembrane region" description="Helical" evidence="1">
    <location>
        <begin position="179"/>
        <end position="199"/>
    </location>
</feature>
<dbReference type="Gramene" id="scaffold_602911.1">
    <property type="protein sequence ID" value="scaffold_602911.1"/>
    <property type="gene ID" value="scaffold_602911.1"/>
</dbReference>
<organism evidence="3">
    <name type="scientific">Arabidopsis lyrata subsp. lyrata</name>
    <name type="common">Lyre-leaved rock-cress</name>
    <dbReference type="NCBI Taxonomy" id="81972"/>
    <lineage>
        <taxon>Eukaryota</taxon>
        <taxon>Viridiplantae</taxon>
        <taxon>Streptophyta</taxon>
        <taxon>Embryophyta</taxon>
        <taxon>Tracheophyta</taxon>
        <taxon>Spermatophyta</taxon>
        <taxon>Magnoliopsida</taxon>
        <taxon>eudicotyledons</taxon>
        <taxon>Gunneridae</taxon>
        <taxon>Pentapetalae</taxon>
        <taxon>rosids</taxon>
        <taxon>malvids</taxon>
        <taxon>Brassicales</taxon>
        <taxon>Brassicaceae</taxon>
        <taxon>Camelineae</taxon>
        <taxon>Arabidopsis</taxon>
    </lineage>
</organism>
<reference evidence="3" key="1">
    <citation type="journal article" date="2011" name="Nat. Genet.">
        <title>The Arabidopsis lyrata genome sequence and the basis of rapid genome size change.</title>
        <authorList>
            <person name="Hu T.T."/>
            <person name="Pattyn P."/>
            <person name="Bakker E.G."/>
            <person name="Cao J."/>
            <person name="Cheng J.-F."/>
            <person name="Clark R.M."/>
            <person name="Fahlgren N."/>
            <person name="Fawcett J.A."/>
            <person name="Grimwood J."/>
            <person name="Gundlach H."/>
            <person name="Haberer G."/>
            <person name="Hollister J.D."/>
            <person name="Ossowski S."/>
            <person name="Ottilar R.P."/>
            <person name="Salamov A.A."/>
            <person name="Schneeberger K."/>
            <person name="Spannagl M."/>
            <person name="Wang X."/>
            <person name="Yang L."/>
            <person name="Nasrallah M.E."/>
            <person name="Bergelson J."/>
            <person name="Carrington J.C."/>
            <person name="Gaut B.S."/>
            <person name="Schmutz J."/>
            <person name="Mayer K.F.X."/>
            <person name="Van de Peer Y."/>
            <person name="Grigoriev I.V."/>
            <person name="Nordborg M."/>
            <person name="Weigel D."/>
            <person name="Guo Y.-L."/>
        </authorList>
    </citation>
    <scope>NUCLEOTIDE SEQUENCE [LARGE SCALE GENOMIC DNA]</scope>
    <source>
        <strain evidence="3">cv. MN47</strain>
    </source>
</reference>
<evidence type="ECO:0000313" key="3">
    <source>
        <dbReference type="Proteomes" id="UP000008694"/>
    </source>
</evidence>
<evidence type="ECO:0000256" key="1">
    <source>
        <dbReference type="SAM" id="Phobius"/>
    </source>
</evidence>
<accession>D7M659</accession>
<sequence length="210" mass="23956">MLVSTLCFQWSRTPSETPSLLWINNYSLRTLVFASTTSFEDSHGRSVTNSHSITILANDFKQRAFTITFKNSILLSHEDVDCYKRDPEPLFCFSKQALLDYKTVVSRISASVILRVDLLVPARTTALIFSSTSLRLLTMTILSSMDLFVEIFSTNRDLTCTKTLHSLCFKALMESLSIYLIYLFVALGNVHYALNFGIFESFSMYLELFE</sequence>
<dbReference type="HOGENOM" id="CLU_113875_0_0_1"/>